<dbReference type="InterPro" id="IPR029063">
    <property type="entry name" value="SAM-dependent_MTases_sf"/>
</dbReference>
<dbReference type="Proteomes" id="UP000566813">
    <property type="component" value="Unassembled WGS sequence"/>
</dbReference>
<keyword evidence="1" id="KW-0732">Signal</keyword>
<proteinExistence type="predicted"/>
<dbReference type="SUPFAM" id="SSF53335">
    <property type="entry name" value="S-adenosyl-L-methionine-dependent methyltransferases"/>
    <property type="match status" value="1"/>
</dbReference>
<organism evidence="2 3">
    <name type="scientific">Novosphingobium flavum</name>
    <dbReference type="NCBI Taxonomy" id="1778672"/>
    <lineage>
        <taxon>Bacteria</taxon>
        <taxon>Pseudomonadati</taxon>
        <taxon>Pseudomonadota</taxon>
        <taxon>Alphaproteobacteria</taxon>
        <taxon>Sphingomonadales</taxon>
        <taxon>Sphingomonadaceae</taxon>
        <taxon>Novosphingobium</taxon>
    </lineage>
</organism>
<gene>
    <name evidence="2" type="ORF">H7F51_12360</name>
</gene>
<evidence type="ECO:0000313" key="3">
    <source>
        <dbReference type="Proteomes" id="UP000566813"/>
    </source>
</evidence>
<feature type="signal peptide" evidence="1">
    <location>
        <begin position="1"/>
        <end position="21"/>
    </location>
</feature>
<dbReference type="RefSeq" id="WP_185664619.1">
    <property type="nucleotide sequence ID" value="NZ_JACLAW010000009.1"/>
</dbReference>
<accession>A0A7X1KME9</accession>
<dbReference type="EMBL" id="JACLAW010000009">
    <property type="protein sequence ID" value="MBC2666313.1"/>
    <property type="molecule type" value="Genomic_DNA"/>
</dbReference>
<keyword evidence="3" id="KW-1185">Reference proteome</keyword>
<protein>
    <recommendedName>
        <fullName evidence="4">Methyltransferase domain-containing protein</fullName>
    </recommendedName>
</protein>
<name>A0A7X1KME9_9SPHN</name>
<evidence type="ECO:0000256" key="1">
    <source>
        <dbReference type="SAM" id="SignalP"/>
    </source>
</evidence>
<sequence length="261" mass="27643">MRTSAAVAVAFGAASALPALAQGAPAGQGAPAAARPAQPVMPIIKFEAANPGQGGGDELAPPRRLAAAVLAGAGYTPRQVTDVGSFTGEFLEAFMDRFPTSHGQWTEPVENNRVNAVRRLGGYGERVTYRIGCPSRDLAAGCVPANTDVLITSWLSIHQNLDGIRRFYKEAAAIVPSGGWVINLDHVTFPDPAWGERMKAARGLAIPLGLAVKTEGPPVHHPDYRTPTLAEQLDAFHAAGITDVQVVWQRLDTVLMIGRKP</sequence>
<evidence type="ECO:0008006" key="4">
    <source>
        <dbReference type="Google" id="ProtNLM"/>
    </source>
</evidence>
<dbReference type="AlphaFoldDB" id="A0A7X1KME9"/>
<evidence type="ECO:0000313" key="2">
    <source>
        <dbReference type="EMBL" id="MBC2666313.1"/>
    </source>
</evidence>
<reference evidence="2 3" key="1">
    <citation type="submission" date="2020-08" db="EMBL/GenBank/DDBJ databases">
        <title>The genome sequence of type strain Novosphingobium flavum NBRC 111647.</title>
        <authorList>
            <person name="Liu Y."/>
        </authorList>
    </citation>
    <scope>NUCLEOTIDE SEQUENCE [LARGE SCALE GENOMIC DNA]</scope>
    <source>
        <strain evidence="2 3">NBRC 111647</strain>
    </source>
</reference>
<comment type="caution">
    <text evidence="2">The sequence shown here is derived from an EMBL/GenBank/DDBJ whole genome shotgun (WGS) entry which is preliminary data.</text>
</comment>
<feature type="chain" id="PRO_5030932640" description="Methyltransferase domain-containing protein" evidence="1">
    <location>
        <begin position="22"/>
        <end position="261"/>
    </location>
</feature>
<dbReference type="Gene3D" id="3.40.50.150">
    <property type="entry name" value="Vaccinia Virus protein VP39"/>
    <property type="match status" value="1"/>
</dbReference>